<reference evidence="3" key="1">
    <citation type="submission" date="2016-10" db="EMBL/GenBank/DDBJ databases">
        <authorList>
            <person name="Varghese N."/>
            <person name="Submissions S."/>
        </authorList>
    </citation>
    <scope>NUCLEOTIDE SEQUENCE [LARGE SCALE GENOMIC DNA]</scope>
    <source>
        <strain evidence="3">DSM 44526</strain>
    </source>
</reference>
<evidence type="ECO:0000256" key="1">
    <source>
        <dbReference type="SAM" id="MobiDB-lite"/>
    </source>
</evidence>
<sequence>MTKEPRPLPFFDETDFGANFLVEVRNYGLTDEDLGGWREAELAHLFYQAREHGLDPKRLGTWMRELGDSDAVRERWLHEEHSATGRDDDGEDHQDEDEADEQYEDEPQDVDEAQAEDFETGWAVVGELAQEWSHVWYEGSEHAWLRYAWSALNQAGMTAVGDPVDRAEAVARLLALTTLYRVFHAHAHETEHVDEWQDMGDQLCGREPLVSAFVWGQLSERRGLAAYTDDDDELPDGFAKALVWHYAEEVARALTDQLGENLLFASLWASSSPGVRFPLNDRRYHESVDEDPWEKMTAYTWVSDGMSL</sequence>
<dbReference type="Proteomes" id="UP000198863">
    <property type="component" value="Unassembled WGS sequence"/>
</dbReference>
<keyword evidence="3" id="KW-1185">Reference proteome</keyword>
<evidence type="ECO:0000313" key="2">
    <source>
        <dbReference type="EMBL" id="SDG35999.1"/>
    </source>
</evidence>
<evidence type="ECO:0000313" key="3">
    <source>
        <dbReference type="Proteomes" id="UP000198863"/>
    </source>
</evidence>
<gene>
    <name evidence="2" type="ORF">SAMN05660324_2523</name>
</gene>
<organism evidence="2 3">
    <name type="scientific">Klenkia brasiliensis</name>
    <dbReference type="NCBI Taxonomy" id="333142"/>
    <lineage>
        <taxon>Bacteria</taxon>
        <taxon>Bacillati</taxon>
        <taxon>Actinomycetota</taxon>
        <taxon>Actinomycetes</taxon>
        <taxon>Geodermatophilales</taxon>
        <taxon>Geodermatophilaceae</taxon>
        <taxon>Klenkia</taxon>
    </lineage>
</organism>
<accession>A0A1G7TMU2</accession>
<dbReference type="AlphaFoldDB" id="A0A1G7TMU2"/>
<feature type="compositionally biased region" description="Acidic residues" evidence="1">
    <location>
        <begin position="88"/>
        <end position="113"/>
    </location>
</feature>
<name>A0A1G7TMU2_9ACTN</name>
<dbReference type="EMBL" id="FNCF01000003">
    <property type="protein sequence ID" value="SDG35999.1"/>
    <property type="molecule type" value="Genomic_DNA"/>
</dbReference>
<dbReference type="OrthoDB" id="9787127at2"/>
<feature type="region of interest" description="Disordered" evidence="1">
    <location>
        <begin position="80"/>
        <end position="113"/>
    </location>
</feature>
<dbReference type="RefSeq" id="WP_091062883.1">
    <property type="nucleotide sequence ID" value="NZ_FNCF01000003.1"/>
</dbReference>
<proteinExistence type="predicted"/>
<protein>
    <submittedName>
        <fullName evidence="2">Uncharacterized protein</fullName>
    </submittedName>
</protein>